<dbReference type="Pfam" id="PF00027">
    <property type="entry name" value="cNMP_binding"/>
    <property type="match status" value="1"/>
</dbReference>
<evidence type="ECO:0000313" key="3">
    <source>
        <dbReference type="Proteomes" id="UP001240150"/>
    </source>
</evidence>
<dbReference type="EMBL" id="CP126980">
    <property type="protein sequence ID" value="WIM92934.1"/>
    <property type="molecule type" value="Genomic_DNA"/>
</dbReference>
<name>A0ABY8W511_9ACTN</name>
<reference evidence="2 3" key="1">
    <citation type="submission" date="2023-06" db="EMBL/GenBank/DDBJ databases">
        <authorList>
            <person name="Yushchuk O."/>
            <person name="Binda E."/>
            <person name="Ruckert-Reed C."/>
            <person name="Fedorenko V."/>
            <person name="Kalinowski J."/>
            <person name="Marinelli F."/>
        </authorList>
    </citation>
    <scope>NUCLEOTIDE SEQUENCE [LARGE SCALE GENOMIC DNA]</scope>
    <source>
        <strain evidence="2 3">NRRL 3884</strain>
    </source>
</reference>
<dbReference type="InterPro" id="IPR018490">
    <property type="entry name" value="cNMP-bd_dom_sf"/>
</dbReference>
<dbReference type="InterPro" id="IPR014710">
    <property type="entry name" value="RmlC-like_jellyroll"/>
</dbReference>
<dbReference type="Gene3D" id="2.60.120.10">
    <property type="entry name" value="Jelly Rolls"/>
    <property type="match status" value="1"/>
</dbReference>
<dbReference type="Proteomes" id="UP001240150">
    <property type="component" value="Chromosome"/>
</dbReference>
<proteinExistence type="predicted"/>
<keyword evidence="3" id="KW-1185">Reference proteome</keyword>
<evidence type="ECO:0000259" key="1">
    <source>
        <dbReference type="PROSITE" id="PS50042"/>
    </source>
</evidence>
<evidence type="ECO:0000313" key="2">
    <source>
        <dbReference type="EMBL" id="WIM92934.1"/>
    </source>
</evidence>
<dbReference type="RefSeq" id="WP_284914141.1">
    <property type="nucleotide sequence ID" value="NZ_CP126980.1"/>
</dbReference>
<dbReference type="InterPro" id="IPR000595">
    <property type="entry name" value="cNMP-bd_dom"/>
</dbReference>
<protein>
    <submittedName>
        <fullName evidence="2">Cyclic nucleotide-binding domain-containing protein</fullName>
    </submittedName>
</protein>
<accession>A0ABY8W511</accession>
<dbReference type="CDD" id="cd00038">
    <property type="entry name" value="CAP_ED"/>
    <property type="match status" value="1"/>
</dbReference>
<dbReference type="PROSITE" id="PS50042">
    <property type="entry name" value="CNMP_BINDING_3"/>
    <property type="match status" value="1"/>
</dbReference>
<sequence>MSAQPFLDGLNSRVLGDLIDCGVGVRYPGGYRIFAEGAPADRFWLVQEGTVALGVHVPERGDQVLETLGAGDVLGWSWLYPPYRWRFGATTRSPVIATEFDAAAVRRRCAADTDFGYAILQRFVPVIGDRLVTTRLRLLDLWSRS</sequence>
<gene>
    <name evidence="2" type="ORF">ACTOB_004893</name>
</gene>
<dbReference type="SUPFAM" id="SSF51206">
    <property type="entry name" value="cAMP-binding domain-like"/>
    <property type="match status" value="1"/>
</dbReference>
<feature type="domain" description="Cyclic nucleotide-binding" evidence="1">
    <location>
        <begin position="6"/>
        <end position="75"/>
    </location>
</feature>
<dbReference type="SMART" id="SM00100">
    <property type="entry name" value="cNMP"/>
    <property type="match status" value="1"/>
</dbReference>
<organism evidence="2 3">
    <name type="scientific">Actinoplanes oblitus</name>
    <dbReference type="NCBI Taxonomy" id="3040509"/>
    <lineage>
        <taxon>Bacteria</taxon>
        <taxon>Bacillati</taxon>
        <taxon>Actinomycetota</taxon>
        <taxon>Actinomycetes</taxon>
        <taxon>Micromonosporales</taxon>
        <taxon>Micromonosporaceae</taxon>
        <taxon>Actinoplanes</taxon>
    </lineage>
</organism>